<dbReference type="InterPro" id="IPR028087">
    <property type="entry name" value="Tad_N"/>
</dbReference>
<keyword evidence="1" id="KW-0472">Membrane</keyword>
<dbReference type="STRING" id="93684.SAMN05421853_10230"/>
<keyword evidence="1" id="KW-1133">Transmembrane helix</keyword>
<gene>
    <name evidence="3" type="ORF">SAMN05421853_10230</name>
</gene>
<reference evidence="4" key="1">
    <citation type="submission" date="2016-10" db="EMBL/GenBank/DDBJ databases">
        <authorList>
            <person name="Varghese N."/>
            <person name="Submissions S."/>
        </authorList>
    </citation>
    <scope>NUCLEOTIDE SEQUENCE [LARGE SCALE GENOMIC DNA]</scope>
    <source>
        <strain evidence="4">JCM 10271</strain>
    </source>
</reference>
<sequence>MCKTSEKGRALRHQGIAKLSHRASTAVARFFHSEDGNMSIFAVFGSLSLIAIGGVGIDMMHAEMKRTKLQNTLDRAVLAAADLDQTLDAESVVRDYFDKSRMPDALTFVDPDEGLNYRRVTAKAEESLDANFTKILGIDRFNAKATAVAQEHIQNVEISLVLDISGSMADPASGTTDDKIDLLQDAADTFIETVLGEDNEGLVSVSLVPYSEHVNAGPDIANQLNVDWRHGYSHCLEFPDSAFTSAALNTHTTYEQMQHFQWNYFGSNEVVDTICPQYSYERIQAFSNNETSLKNQIDKLEPRAGTSIFLGMKWGTALLDPSTRGIATNINSSAADDSPLKGRPFDYGREDVLKTIVLMTDGQHDKSYRLSNWVYDHRDEVAHWARYNLWYYLNRNVHSYNRSSFYYQKYNAELGDRLLDDICDAAKAKDIVIWAVGFEVEDHGRSVMQNCASSPSHYFDVDGVEIEDAFRSIARSINQLRLTQ</sequence>
<organism evidence="3 4">
    <name type="scientific">Roseivivax halotolerans</name>
    <dbReference type="NCBI Taxonomy" id="93684"/>
    <lineage>
        <taxon>Bacteria</taxon>
        <taxon>Pseudomonadati</taxon>
        <taxon>Pseudomonadota</taxon>
        <taxon>Alphaproteobacteria</taxon>
        <taxon>Rhodobacterales</taxon>
        <taxon>Roseobacteraceae</taxon>
        <taxon>Roseivivax</taxon>
    </lineage>
</organism>
<dbReference type="PROSITE" id="PS50234">
    <property type="entry name" value="VWFA"/>
    <property type="match status" value="1"/>
</dbReference>
<dbReference type="Pfam" id="PF13400">
    <property type="entry name" value="Tad"/>
    <property type="match status" value="1"/>
</dbReference>
<accession>A0A1I5VYU3</accession>
<dbReference type="Gene3D" id="3.40.50.410">
    <property type="entry name" value="von Willebrand factor, type A domain"/>
    <property type="match status" value="1"/>
</dbReference>
<proteinExistence type="predicted"/>
<name>A0A1I5VYU3_9RHOB</name>
<keyword evidence="4" id="KW-1185">Reference proteome</keyword>
<keyword evidence="1" id="KW-0812">Transmembrane</keyword>
<dbReference type="SUPFAM" id="SSF53300">
    <property type="entry name" value="vWA-like"/>
    <property type="match status" value="1"/>
</dbReference>
<dbReference type="EMBL" id="FOXV01000002">
    <property type="protein sequence ID" value="SFQ12645.1"/>
    <property type="molecule type" value="Genomic_DNA"/>
</dbReference>
<evidence type="ECO:0000313" key="3">
    <source>
        <dbReference type="EMBL" id="SFQ12645.1"/>
    </source>
</evidence>
<dbReference type="InterPro" id="IPR002035">
    <property type="entry name" value="VWF_A"/>
</dbReference>
<evidence type="ECO:0000256" key="1">
    <source>
        <dbReference type="SAM" id="Phobius"/>
    </source>
</evidence>
<dbReference type="Proteomes" id="UP000243106">
    <property type="component" value="Unassembled WGS sequence"/>
</dbReference>
<evidence type="ECO:0000313" key="4">
    <source>
        <dbReference type="Proteomes" id="UP000243106"/>
    </source>
</evidence>
<evidence type="ECO:0000259" key="2">
    <source>
        <dbReference type="PROSITE" id="PS50234"/>
    </source>
</evidence>
<dbReference type="AlphaFoldDB" id="A0A1I5VYU3"/>
<feature type="transmembrane region" description="Helical" evidence="1">
    <location>
        <begin position="38"/>
        <end position="57"/>
    </location>
</feature>
<feature type="domain" description="VWFA" evidence="2">
    <location>
        <begin position="157"/>
        <end position="477"/>
    </location>
</feature>
<protein>
    <submittedName>
        <fullName evidence="3">Flp pilus assembly protein TadG</fullName>
    </submittedName>
</protein>
<dbReference type="InterPro" id="IPR036465">
    <property type="entry name" value="vWFA_dom_sf"/>
</dbReference>